<evidence type="ECO:0000256" key="1">
    <source>
        <dbReference type="SAM" id="SignalP"/>
    </source>
</evidence>
<dbReference type="AlphaFoldDB" id="A0A7C6Z6I5"/>
<feature type="signal peptide" evidence="1">
    <location>
        <begin position="1"/>
        <end position="25"/>
    </location>
</feature>
<gene>
    <name evidence="2" type="ORF">GX523_15920</name>
</gene>
<dbReference type="Proteomes" id="UP000553059">
    <property type="component" value="Unassembled WGS sequence"/>
</dbReference>
<proteinExistence type="predicted"/>
<name>A0A7C6Z6I5_9FIRM</name>
<evidence type="ECO:0000313" key="2">
    <source>
        <dbReference type="EMBL" id="HHY28202.1"/>
    </source>
</evidence>
<protein>
    <submittedName>
        <fullName evidence="2">Uncharacterized protein</fullName>
    </submittedName>
</protein>
<feature type="chain" id="PRO_5028439601" evidence="1">
    <location>
        <begin position="26"/>
        <end position="76"/>
    </location>
</feature>
<dbReference type="EMBL" id="DUTF01000345">
    <property type="protein sequence ID" value="HHY28202.1"/>
    <property type="molecule type" value="Genomic_DNA"/>
</dbReference>
<accession>A0A7C6Z6I5</accession>
<comment type="caution">
    <text evidence="2">The sequence shown here is derived from an EMBL/GenBank/DDBJ whole genome shotgun (WGS) entry which is preliminary data.</text>
</comment>
<reference evidence="2 3" key="1">
    <citation type="journal article" date="2020" name="Biotechnol. Biofuels">
        <title>New insights from the biogas microbiome by comprehensive genome-resolved metagenomics of nearly 1600 species originating from multiple anaerobic digesters.</title>
        <authorList>
            <person name="Campanaro S."/>
            <person name="Treu L."/>
            <person name="Rodriguez-R L.M."/>
            <person name="Kovalovszki A."/>
            <person name="Ziels R.M."/>
            <person name="Maus I."/>
            <person name="Zhu X."/>
            <person name="Kougias P.G."/>
            <person name="Basile A."/>
            <person name="Luo G."/>
            <person name="Schluter A."/>
            <person name="Konstantinidis K.T."/>
            <person name="Angelidaki I."/>
        </authorList>
    </citation>
    <scope>NUCLEOTIDE SEQUENCE [LARGE SCALE GENOMIC DNA]</scope>
    <source>
        <strain evidence="2">AS05jafATM_4</strain>
    </source>
</reference>
<evidence type="ECO:0000313" key="3">
    <source>
        <dbReference type="Proteomes" id="UP000553059"/>
    </source>
</evidence>
<organism evidence="2 3">
    <name type="scientific">Desulfitobacterium dehalogenans</name>
    <dbReference type="NCBI Taxonomy" id="36854"/>
    <lineage>
        <taxon>Bacteria</taxon>
        <taxon>Bacillati</taxon>
        <taxon>Bacillota</taxon>
        <taxon>Clostridia</taxon>
        <taxon>Eubacteriales</taxon>
        <taxon>Desulfitobacteriaceae</taxon>
        <taxon>Desulfitobacterium</taxon>
    </lineage>
</organism>
<sequence length="76" mass="8360">MKRFITFVLLCALILSVVLPPPVQAGPALPLQSLEITSVHLSDYAYAETLPGPGQDRWWEYPLTASGTNVSKNFTK</sequence>
<keyword evidence="1" id="KW-0732">Signal</keyword>